<dbReference type="Proteomes" id="UP000530571">
    <property type="component" value="Unassembled WGS sequence"/>
</dbReference>
<evidence type="ECO:0000256" key="1">
    <source>
        <dbReference type="SAM" id="SignalP"/>
    </source>
</evidence>
<name>A0A7W6KNP5_9HYPH</name>
<evidence type="ECO:0000313" key="2">
    <source>
        <dbReference type="EMBL" id="MBB4124649.1"/>
    </source>
</evidence>
<sequence length="293" mass="30989">MTATHTRFKMKTPVLLSLISGVLLTAHPAAAADTVAVPKAGLDACLQTVDRLNRLDCFDKLLGTPISVLSGGTSPTTAPVPSSQEKSPIAALAHAMEQARRAGDEGWQFRYSRVGSNDLLTLPELMAEAAAAPAAPPPPAENGALPEKNAAIDAAQNPGDLLQPGTANVYLTKLETPPADATSPADRAILMLSCEANITTARLILPQPISLGPHAIEIRTASGRPETETWQAVADGTVLMNARGLTSIADITRWRTTPRIQMSLGIGNENRALLFEMGNLADMLPPLRRACQW</sequence>
<accession>A0A7W6KNP5</accession>
<keyword evidence="3" id="KW-1185">Reference proteome</keyword>
<proteinExistence type="predicted"/>
<organism evidence="2 3">
    <name type="scientific">Martelella radicis</name>
    <dbReference type="NCBI Taxonomy" id="1397476"/>
    <lineage>
        <taxon>Bacteria</taxon>
        <taxon>Pseudomonadati</taxon>
        <taxon>Pseudomonadota</taxon>
        <taxon>Alphaproteobacteria</taxon>
        <taxon>Hyphomicrobiales</taxon>
        <taxon>Aurantimonadaceae</taxon>
        <taxon>Martelella</taxon>
    </lineage>
</organism>
<dbReference type="Pfam" id="PF11319">
    <property type="entry name" value="VasI"/>
    <property type="match status" value="1"/>
</dbReference>
<dbReference type="AlphaFoldDB" id="A0A7W6KNP5"/>
<keyword evidence="1" id="KW-0732">Signal</keyword>
<feature type="signal peptide" evidence="1">
    <location>
        <begin position="1"/>
        <end position="31"/>
    </location>
</feature>
<comment type="caution">
    <text evidence="2">The sequence shown here is derived from an EMBL/GenBank/DDBJ whole genome shotgun (WGS) entry which is preliminary data.</text>
</comment>
<evidence type="ECO:0000313" key="3">
    <source>
        <dbReference type="Proteomes" id="UP000530571"/>
    </source>
</evidence>
<dbReference type="InterPro" id="IPR017738">
    <property type="entry name" value="T6SS-assoc_VCA0118"/>
</dbReference>
<dbReference type="EMBL" id="JACIDZ010000029">
    <property type="protein sequence ID" value="MBB4124649.1"/>
    <property type="molecule type" value="Genomic_DNA"/>
</dbReference>
<gene>
    <name evidence="2" type="ORF">GGR30_004609</name>
</gene>
<reference evidence="2 3" key="1">
    <citation type="submission" date="2020-08" db="EMBL/GenBank/DDBJ databases">
        <title>Genomic Encyclopedia of Type Strains, Phase IV (KMG-IV): sequencing the most valuable type-strain genomes for metagenomic binning, comparative biology and taxonomic classification.</title>
        <authorList>
            <person name="Goeker M."/>
        </authorList>
    </citation>
    <scope>NUCLEOTIDE SEQUENCE [LARGE SCALE GENOMIC DNA]</scope>
    <source>
        <strain evidence="2 3">DSM 28101</strain>
    </source>
</reference>
<feature type="chain" id="PRO_5031438985" evidence="1">
    <location>
        <begin position="32"/>
        <end position="293"/>
    </location>
</feature>
<protein>
    <submittedName>
        <fullName evidence="2">Type VI secretion system protein VasI</fullName>
    </submittedName>
</protein>
<dbReference type="RefSeq" id="WP_183491511.1">
    <property type="nucleotide sequence ID" value="NZ_JACIDZ010000029.1"/>
</dbReference>